<accession>A0AAV5A1F9</accession>
<comment type="caution">
    <text evidence="3">The sequence shown here is derived from an EMBL/GenBank/DDBJ whole genome shotgun (WGS) entry which is preliminary data.</text>
</comment>
<protein>
    <recommendedName>
        <fullName evidence="2">STEEP1 domain-containing protein</fullName>
    </recommendedName>
</protein>
<dbReference type="GO" id="GO:0005737">
    <property type="term" value="C:cytoplasm"/>
    <property type="evidence" value="ECO:0007669"/>
    <property type="project" value="GOC"/>
</dbReference>
<dbReference type="GO" id="GO:0090158">
    <property type="term" value="P:endoplasmic reticulum membrane organization"/>
    <property type="evidence" value="ECO:0007669"/>
    <property type="project" value="TreeGrafter"/>
</dbReference>
<dbReference type="GO" id="GO:0006888">
    <property type="term" value="P:endoplasmic reticulum to Golgi vesicle-mediated transport"/>
    <property type="evidence" value="ECO:0007669"/>
    <property type="project" value="TreeGrafter"/>
</dbReference>
<dbReference type="PANTHER" id="PTHR46355">
    <property type="entry name" value="UPF0428 PROTEIN CXORF56"/>
    <property type="match status" value="1"/>
</dbReference>
<dbReference type="InterPro" id="IPR029704">
    <property type="entry name" value="STEEP-like"/>
</dbReference>
<dbReference type="InterPro" id="IPR057965">
    <property type="entry name" value="STEEP1_dom"/>
</dbReference>
<dbReference type="Proteomes" id="UP001050691">
    <property type="component" value="Unassembled WGS sequence"/>
</dbReference>
<sequence>MPKVISRAAISSSTDDTEGAKARIFKLNAEEAATVLIQRENGYERQRRYHCPRCTLPIAYQTTMPPNKAPFLYLIRGSLTQYQGEVPPEAFIGEESC</sequence>
<dbReference type="Pfam" id="PF25809">
    <property type="entry name" value="STEEP1"/>
    <property type="match status" value="1"/>
</dbReference>
<organism evidence="3 4">
    <name type="scientific">Clathrus columnatus</name>
    <dbReference type="NCBI Taxonomy" id="1419009"/>
    <lineage>
        <taxon>Eukaryota</taxon>
        <taxon>Fungi</taxon>
        <taxon>Dikarya</taxon>
        <taxon>Basidiomycota</taxon>
        <taxon>Agaricomycotina</taxon>
        <taxon>Agaricomycetes</taxon>
        <taxon>Phallomycetidae</taxon>
        <taxon>Phallales</taxon>
        <taxon>Clathraceae</taxon>
        <taxon>Clathrus</taxon>
    </lineage>
</organism>
<name>A0AAV5A1F9_9AGAM</name>
<evidence type="ECO:0000313" key="4">
    <source>
        <dbReference type="Proteomes" id="UP001050691"/>
    </source>
</evidence>
<feature type="domain" description="STEEP1" evidence="2">
    <location>
        <begin position="20"/>
        <end position="87"/>
    </location>
</feature>
<keyword evidence="4" id="KW-1185">Reference proteome</keyword>
<gene>
    <name evidence="3" type="ORF">Clacol_001634</name>
</gene>
<evidence type="ECO:0000256" key="1">
    <source>
        <dbReference type="ARBA" id="ARBA00024205"/>
    </source>
</evidence>
<reference evidence="3" key="1">
    <citation type="submission" date="2021-10" db="EMBL/GenBank/DDBJ databases">
        <title>De novo Genome Assembly of Clathrus columnatus (Basidiomycota, Fungi) Using Illumina and Nanopore Sequence Data.</title>
        <authorList>
            <person name="Ogiso-Tanaka E."/>
            <person name="Itagaki H."/>
            <person name="Hosoya T."/>
            <person name="Hosaka K."/>
        </authorList>
    </citation>
    <scope>NUCLEOTIDE SEQUENCE</scope>
    <source>
        <strain evidence="3">MO-923</strain>
    </source>
</reference>
<dbReference type="AlphaFoldDB" id="A0AAV5A1F9"/>
<proteinExistence type="inferred from homology"/>
<comment type="similarity">
    <text evidence="1">Belongs to the STEEP1 family.</text>
</comment>
<dbReference type="PANTHER" id="PTHR46355:SF1">
    <property type="entry name" value="STING ER EXIT PROTEIN"/>
    <property type="match status" value="1"/>
</dbReference>
<dbReference type="EMBL" id="BPWL01000002">
    <property type="protein sequence ID" value="GJJ07432.1"/>
    <property type="molecule type" value="Genomic_DNA"/>
</dbReference>
<evidence type="ECO:0000259" key="2">
    <source>
        <dbReference type="Pfam" id="PF25809"/>
    </source>
</evidence>
<evidence type="ECO:0000313" key="3">
    <source>
        <dbReference type="EMBL" id="GJJ07432.1"/>
    </source>
</evidence>